<name>A0ABV3P154_9ACTN</name>
<dbReference type="EMBL" id="JBFNQN010000001">
    <property type="protein sequence ID" value="MEW9263354.1"/>
    <property type="molecule type" value="Genomic_DNA"/>
</dbReference>
<proteinExistence type="predicted"/>
<dbReference type="RefSeq" id="WP_367635944.1">
    <property type="nucleotide sequence ID" value="NZ_JBFNQN010000001.1"/>
</dbReference>
<feature type="transmembrane region" description="Helical" evidence="1">
    <location>
        <begin position="24"/>
        <end position="43"/>
    </location>
</feature>
<keyword evidence="1" id="KW-0472">Membrane</keyword>
<gene>
    <name evidence="2" type="ORF">AB1207_01210</name>
</gene>
<evidence type="ECO:0000313" key="2">
    <source>
        <dbReference type="EMBL" id="MEW9263354.1"/>
    </source>
</evidence>
<sequence>MAKLEKTQLTPEQLAGRKRTNKRILIGVGFAATFLVGLAAGGGSSSADADTAAPAPQPTPTVTVTQTVERETTAKPYVPTACIDSLDTSEDVIRSSGNALSVAGEVIQAFSDLDADAMQAATDKFLTIDAEKIKTDVADYNATSAVCRLAATP</sequence>
<accession>A0ABV3P154</accession>
<dbReference type="Proteomes" id="UP001555826">
    <property type="component" value="Unassembled WGS sequence"/>
</dbReference>
<comment type="caution">
    <text evidence="2">The sequence shown here is derived from an EMBL/GenBank/DDBJ whole genome shotgun (WGS) entry which is preliminary data.</text>
</comment>
<keyword evidence="1" id="KW-1133">Transmembrane helix</keyword>
<keyword evidence="1" id="KW-0812">Transmembrane</keyword>
<reference evidence="2 3" key="1">
    <citation type="submission" date="2024-07" db="EMBL/GenBank/DDBJ databases">
        <authorList>
            <person name="Thanompreechachai J."/>
            <person name="Duangmal K."/>
        </authorList>
    </citation>
    <scope>NUCLEOTIDE SEQUENCE [LARGE SCALE GENOMIC DNA]</scope>
    <source>
        <strain evidence="2 3">KCTC 19886</strain>
    </source>
</reference>
<organism evidence="2 3">
    <name type="scientific">Kineococcus endophyticus</name>
    <dbReference type="NCBI Taxonomy" id="1181883"/>
    <lineage>
        <taxon>Bacteria</taxon>
        <taxon>Bacillati</taxon>
        <taxon>Actinomycetota</taxon>
        <taxon>Actinomycetes</taxon>
        <taxon>Kineosporiales</taxon>
        <taxon>Kineosporiaceae</taxon>
        <taxon>Kineococcus</taxon>
    </lineage>
</organism>
<evidence type="ECO:0000313" key="3">
    <source>
        <dbReference type="Proteomes" id="UP001555826"/>
    </source>
</evidence>
<evidence type="ECO:0000256" key="1">
    <source>
        <dbReference type="SAM" id="Phobius"/>
    </source>
</evidence>
<protein>
    <submittedName>
        <fullName evidence="2">Uncharacterized protein</fullName>
    </submittedName>
</protein>
<keyword evidence="3" id="KW-1185">Reference proteome</keyword>